<organism evidence="2 3">
    <name type="scientific">Cuscuta australis</name>
    <dbReference type="NCBI Taxonomy" id="267555"/>
    <lineage>
        <taxon>Eukaryota</taxon>
        <taxon>Viridiplantae</taxon>
        <taxon>Streptophyta</taxon>
        <taxon>Embryophyta</taxon>
        <taxon>Tracheophyta</taxon>
        <taxon>Spermatophyta</taxon>
        <taxon>Magnoliopsida</taxon>
        <taxon>eudicotyledons</taxon>
        <taxon>Gunneridae</taxon>
        <taxon>Pentapetalae</taxon>
        <taxon>asterids</taxon>
        <taxon>lamiids</taxon>
        <taxon>Solanales</taxon>
        <taxon>Convolvulaceae</taxon>
        <taxon>Cuscuteae</taxon>
        <taxon>Cuscuta</taxon>
        <taxon>Cuscuta subgen. Grammica</taxon>
        <taxon>Cuscuta sect. Cleistogrammica</taxon>
    </lineage>
</organism>
<accession>A0A328DR98</accession>
<name>A0A328DR98_9ASTE</name>
<evidence type="ECO:0000313" key="2">
    <source>
        <dbReference type="EMBL" id="RAL47188.1"/>
    </source>
</evidence>
<proteinExistence type="predicted"/>
<dbReference type="Proteomes" id="UP000249390">
    <property type="component" value="Unassembled WGS sequence"/>
</dbReference>
<comment type="caution">
    <text evidence="2">The sequence shown here is derived from an EMBL/GenBank/DDBJ whole genome shotgun (WGS) entry which is preliminary data.</text>
</comment>
<keyword evidence="1" id="KW-1133">Transmembrane helix</keyword>
<gene>
    <name evidence="2" type="ORF">DM860_017003</name>
</gene>
<keyword evidence="3" id="KW-1185">Reference proteome</keyword>
<feature type="transmembrane region" description="Helical" evidence="1">
    <location>
        <begin position="138"/>
        <end position="156"/>
    </location>
</feature>
<evidence type="ECO:0000313" key="3">
    <source>
        <dbReference type="Proteomes" id="UP000249390"/>
    </source>
</evidence>
<keyword evidence="1" id="KW-0472">Membrane</keyword>
<sequence length="223" mass="24973">MKMHGSLAHQIRTQSLISGPNFLYKSSKNPRQSPISLNRSSLLWHSLRPCLHYFQFETNARRSSIVSASNRKRRSIGSSRSTKILLESAYLVASWLKILPEPLDLLIREFCGGDGGRGFFSKGRGGGDGSGGRRKWDWIVLGVLAVIGFGVLSLALWGEVDLGIAVLGLILFFLSVSVWRRRVLDWVLGFCCCALGGFVFNEDLQRGFKFPEALKTGKRRKRR</sequence>
<evidence type="ECO:0000256" key="1">
    <source>
        <dbReference type="SAM" id="Phobius"/>
    </source>
</evidence>
<keyword evidence="1" id="KW-0812">Transmembrane</keyword>
<dbReference type="EMBL" id="NQVE01000116">
    <property type="protein sequence ID" value="RAL47188.1"/>
    <property type="molecule type" value="Genomic_DNA"/>
</dbReference>
<dbReference type="AlphaFoldDB" id="A0A328DR98"/>
<reference evidence="2 3" key="1">
    <citation type="submission" date="2018-06" db="EMBL/GenBank/DDBJ databases">
        <title>The Genome of Cuscuta australis (Dodder) Provides Insight into the Evolution of Plant Parasitism.</title>
        <authorList>
            <person name="Liu H."/>
        </authorList>
    </citation>
    <scope>NUCLEOTIDE SEQUENCE [LARGE SCALE GENOMIC DNA]</scope>
    <source>
        <strain evidence="3">cv. Yunnan</strain>
        <tissue evidence="2">Vines</tissue>
    </source>
</reference>
<protein>
    <submittedName>
        <fullName evidence="2">Uncharacterized protein</fullName>
    </submittedName>
</protein>
<feature type="transmembrane region" description="Helical" evidence="1">
    <location>
        <begin position="162"/>
        <end position="179"/>
    </location>
</feature>